<gene>
    <name evidence="8" type="ORF">A4X09_0g3844</name>
</gene>
<feature type="domain" description="USP" evidence="7">
    <location>
        <begin position="72"/>
        <end position="431"/>
    </location>
</feature>
<name>A0A8X7NAL6_9BASI</name>
<reference evidence="8" key="2">
    <citation type="journal article" date="2019" name="IMA Fungus">
        <title>Genome sequencing and comparison of five Tilletia species to identify candidate genes for the detection of regulated species infecting wheat.</title>
        <authorList>
            <person name="Nguyen H.D.T."/>
            <person name="Sultana T."/>
            <person name="Kesanakurti P."/>
            <person name="Hambleton S."/>
        </authorList>
    </citation>
    <scope>NUCLEOTIDE SEQUENCE</scope>
    <source>
        <strain evidence="8">DAOMC 236422</strain>
    </source>
</reference>
<dbReference type="InterPro" id="IPR038765">
    <property type="entry name" value="Papain-like_cys_pep_sf"/>
</dbReference>
<evidence type="ECO:0000256" key="1">
    <source>
        <dbReference type="ARBA" id="ARBA00000707"/>
    </source>
</evidence>
<feature type="region of interest" description="Disordered" evidence="6">
    <location>
        <begin position="1"/>
        <end position="33"/>
    </location>
</feature>
<feature type="compositionally biased region" description="Pro residues" evidence="6">
    <location>
        <begin position="466"/>
        <end position="479"/>
    </location>
</feature>
<evidence type="ECO:0000256" key="2">
    <source>
        <dbReference type="ARBA" id="ARBA00009085"/>
    </source>
</evidence>
<dbReference type="PANTHER" id="PTHR24006">
    <property type="entry name" value="UBIQUITIN CARBOXYL-TERMINAL HYDROLASE"/>
    <property type="match status" value="1"/>
</dbReference>
<feature type="compositionally biased region" description="Basic and acidic residues" evidence="6">
    <location>
        <begin position="218"/>
        <end position="232"/>
    </location>
</feature>
<keyword evidence="4" id="KW-0645">Protease</keyword>
<keyword evidence="9" id="KW-1185">Reference proteome</keyword>
<dbReference type="InterPro" id="IPR018200">
    <property type="entry name" value="USP_CS"/>
</dbReference>
<dbReference type="InterPro" id="IPR028889">
    <property type="entry name" value="USP"/>
</dbReference>
<dbReference type="PANTHER" id="PTHR24006:SF733">
    <property type="entry name" value="RE52890P"/>
    <property type="match status" value="1"/>
</dbReference>
<proteinExistence type="inferred from homology"/>
<dbReference type="CDD" id="cd02663">
    <property type="entry name" value="Peptidase_C19G"/>
    <property type="match status" value="1"/>
</dbReference>
<evidence type="ECO:0000256" key="6">
    <source>
        <dbReference type="SAM" id="MobiDB-lite"/>
    </source>
</evidence>
<dbReference type="GO" id="GO:0006508">
    <property type="term" value="P:proteolysis"/>
    <property type="evidence" value="ECO:0007669"/>
    <property type="project" value="UniProtKB-KW"/>
</dbReference>
<keyword evidence="5" id="KW-0378">Hydrolase</keyword>
<protein>
    <recommendedName>
        <fullName evidence="3">ubiquitinyl hydrolase 1</fullName>
        <ecNumber evidence="3">3.4.19.12</ecNumber>
    </recommendedName>
</protein>
<feature type="region of interest" description="Disordered" evidence="6">
    <location>
        <begin position="115"/>
        <end position="139"/>
    </location>
</feature>
<feature type="region of interest" description="Disordered" evidence="6">
    <location>
        <begin position="586"/>
        <end position="605"/>
    </location>
</feature>
<dbReference type="PROSITE" id="PS00973">
    <property type="entry name" value="USP_2"/>
    <property type="match status" value="1"/>
</dbReference>
<dbReference type="EC" id="3.4.19.12" evidence="3"/>
<comment type="catalytic activity">
    <reaction evidence="1">
        <text>Thiol-dependent hydrolysis of ester, thioester, amide, peptide and isopeptide bonds formed by the C-terminal Gly of ubiquitin (a 76-residue protein attached to proteins as an intracellular targeting signal).</text>
        <dbReference type="EC" id="3.4.19.12"/>
    </reaction>
</comment>
<feature type="compositionally biased region" description="Low complexity" evidence="6">
    <location>
        <begin position="480"/>
        <end position="490"/>
    </location>
</feature>
<organism evidence="8 9">
    <name type="scientific">Tilletia walkeri</name>
    <dbReference type="NCBI Taxonomy" id="117179"/>
    <lineage>
        <taxon>Eukaryota</taxon>
        <taxon>Fungi</taxon>
        <taxon>Dikarya</taxon>
        <taxon>Basidiomycota</taxon>
        <taxon>Ustilaginomycotina</taxon>
        <taxon>Exobasidiomycetes</taxon>
        <taxon>Tilletiales</taxon>
        <taxon>Tilletiaceae</taxon>
        <taxon>Tilletia</taxon>
    </lineage>
</organism>
<dbReference type="GO" id="GO:0016579">
    <property type="term" value="P:protein deubiquitination"/>
    <property type="evidence" value="ECO:0007669"/>
    <property type="project" value="InterPro"/>
</dbReference>
<dbReference type="Pfam" id="PF00443">
    <property type="entry name" value="UCH"/>
    <property type="match status" value="1"/>
</dbReference>
<dbReference type="Gene3D" id="3.90.70.10">
    <property type="entry name" value="Cysteine proteinases"/>
    <property type="match status" value="1"/>
</dbReference>
<dbReference type="GO" id="GO:0004843">
    <property type="term" value="F:cysteine-type deubiquitinase activity"/>
    <property type="evidence" value="ECO:0007669"/>
    <property type="project" value="UniProtKB-EC"/>
</dbReference>
<feature type="region of interest" description="Disordered" evidence="6">
    <location>
        <begin position="189"/>
        <end position="232"/>
    </location>
</feature>
<evidence type="ECO:0000259" key="7">
    <source>
        <dbReference type="PROSITE" id="PS50235"/>
    </source>
</evidence>
<feature type="compositionally biased region" description="Low complexity" evidence="6">
    <location>
        <begin position="452"/>
        <end position="465"/>
    </location>
</feature>
<dbReference type="EMBL" id="LWDG02000148">
    <property type="protein sequence ID" value="KAE8268491.1"/>
    <property type="molecule type" value="Genomic_DNA"/>
</dbReference>
<evidence type="ECO:0000313" key="9">
    <source>
        <dbReference type="Proteomes" id="UP000078113"/>
    </source>
</evidence>
<reference evidence="8" key="1">
    <citation type="submission" date="2016-04" db="EMBL/GenBank/DDBJ databases">
        <authorList>
            <person name="Nguyen H.D."/>
            <person name="Samba Siva P."/>
            <person name="Cullis J."/>
            <person name="Levesque C.A."/>
            <person name="Hambleton S."/>
        </authorList>
    </citation>
    <scope>NUCLEOTIDE SEQUENCE</scope>
    <source>
        <strain evidence="8">DAOMC 236422</strain>
    </source>
</reference>
<dbReference type="Proteomes" id="UP000078113">
    <property type="component" value="Unassembled WGS sequence"/>
</dbReference>
<sequence length="620" mass="65179">MDENPYPRTAPAPASLTTPQNKTPASAEAAQQSSIPHALQDLFAQMTEQSIATAQAAHAAAVSHHNAVSTSTGSGFSAKRAFGGLSMGGLGGIPPVSAAPVPNMGVGFSMGASAGGTASAGQPGGNASGTGTAAAGKDGGTKRAVNQAAIKAFLAALRKENVMFDSTMHQDAHEMLNFVLNRVGEELVDGDNSKEDTQSAVNASPAIGSSTSGSSVSKADHNKGNATRGDDTEGKTCVHRLFEGKLTNETRCMTCETVSSRDESFLDLSIDIEQNSSVTSCLRQFSASETLRSRNKFFCDTCSGLQEAEKRMKVKQLPNVLALHLKRFKYEESVQKYIKLAYRVVFPMQLRLFNTSDVAANPDRLYTLFAIVVHIGAGLHHGHYIAIVKVGSRWISFDDDTVETIDEMDIAKYFGDTPGTGSAYVLFYQADDLDRSALGLQPVHTRGSNSTLSLAQQQQQQQQYHPLPPPALPSSPGPIAPSLAIPSSPVLSPPSPRTPNLARPSTADAIRPSATFNVLRVPPSPRARTPSPGDAVVAAAGLQDTTGTSSNYGTPSRMGALAMLGHRRSSRQATLPIGLEAQLGLGAEGKGNAGPDGSVVPKSSRRSLVGRFGFGKSNQH</sequence>
<evidence type="ECO:0000256" key="4">
    <source>
        <dbReference type="ARBA" id="ARBA00022670"/>
    </source>
</evidence>
<comment type="caution">
    <text evidence="8">The sequence shown here is derived from an EMBL/GenBank/DDBJ whole genome shotgun (WGS) entry which is preliminary data.</text>
</comment>
<dbReference type="SUPFAM" id="SSF54001">
    <property type="entry name" value="Cysteine proteinases"/>
    <property type="match status" value="1"/>
</dbReference>
<feature type="region of interest" description="Disordered" evidence="6">
    <location>
        <begin position="442"/>
        <end position="533"/>
    </location>
</feature>
<feature type="compositionally biased region" description="Low complexity" evidence="6">
    <location>
        <begin position="208"/>
        <end position="217"/>
    </location>
</feature>
<comment type="similarity">
    <text evidence="2">Belongs to the peptidase C19 family.</text>
</comment>
<evidence type="ECO:0000313" key="8">
    <source>
        <dbReference type="EMBL" id="KAE8268491.1"/>
    </source>
</evidence>
<evidence type="ECO:0000256" key="3">
    <source>
        <dbReference type="ARBA" id="ARBA00012759"/>
    </source>
</evidence>
<dbReference type="AlphaFoldDB" id="A0A8X7NAL6"/>
<accession>A0A8X7NAL6</accession>
<dbReference type="GO" id="GO:0005829">
    <property type="term" value="C:cytosol"/>
    <property type="evidence" value="ECO:0007669"/>
    <property type="project" value="TreeGrafter"/>
</dbReference>
<dbReference type="GO" id="GO:0005634">
    <property type="term" value="C:nucleus"/>
    <property type="evidence" value="ECO:0007669"/>
    <property type="project" value="TreeGrafter"/>
</dbReference>
<dbReference type="PROSITE" id="PS50235">
    <property type="entry name" value="USP_3"/>
    <property type="match status" value="1"/>
</dbReference>
<evidence type="ECO:0000256" key="5">
    <source>
        <dbReference type="ARBA" id="ARBA00022801"/>
    </source>
</evidence>
<dbReference type="InterPro" id="IPR001394">
    <property type="entry name" value="Peptidase_C19_UCH"/>
</dbReference>
<feature type="compositionally biased region" description="Polar residues" evidence="6">
    <location>
        <begin position="15"/>
        <end position="33"/>
    </location>
</feature>
<dbReference type="InterPro" id="IPR050164">
    <property type="entry name" value="Peptidase_C19"/>
</dbReference>